<protein>
    <submittedName>
        <fullName evidence="7">AraC family transcriptional regulator</fullName>
    </submittedName>
</protein>
<keyword evidence="8" id="KW-1185">Reference proteome</keyword>
<gene>
    <name evidence="7" type="ORF">GCM10010358_63260</name>
</gene>
<feature type="domain" description="HTH araC/xylS-type" evidence="6">
    <location>
        <begin position="223"/>
        <end position="321"/>
    </location>
</feature>
<organism evidence="7 8">
    <name type="scientific">Streptomyces minutiscleroticus</name>
    <dbReference type="NCBI Taxonomy" id="68238"/>
    <lineage>
        <taxon>Bacteria</taxon>
        <taxon>Bacillati</taxon>
        <taxon>Actinomycetota</taxon>
        <taxon>Actinomycetes</taxon>
        <taxon>Kitasatosporales</taxon>
        <taxon>Streptomycetaceae</taxon>
        <taxon>Streptomyces</taxon>
    </lineage>
</organism>
<keyword evidence="4" id="KW-0010">Activator</keyword>
<dbReference type="Pfam" id="PF12833">
    <property type="entry name" value="HTH_18"/>
    <property type="match status" value="1"/>
</dbReference>
<accession>A0A918NVY5</accession>
<dbReference type="EMBL" id="BMVU01000044">
    <property type="protein sequence ID" value="GGY00738.1"/>
    <property type="molecule type" value="Genomic_DNA"/>
</dbReference>
<dbReference type="PANTHER" id="PTHR46796">
    <property type="entry name" value="HTH-TYPE TRANSCRIPTIONAL ACTIVATOR RHAS-RELATED"/>
    <property type="match status" value="1"/>
</dbReference>
<dbReference type="PANTHER" id="PTHR46796:SF13">
    <property type="entry name" value="HTH-TYPE TRANSCRIPTIONAL ACTIVATOR RHAS"/>
    <property type="match status" value="1"/>
</dbReference>
<comment type="caution">
    <text evidence="7">The sequence shown here is derived from an EMBL/GenBank/DDBJ whole genome shotgun (WGS) entry which is preliminary data.</text>
</comment>
<dbReference type="PROSITE" id="PS00041">
    <property type="entry name" value="HTH_ARAC_FAMILY_1"/>
    <property type="match status" value="1"/>
</dbReference>
<keyword evidence="3" id="KW-0238">DNA-binding</keyword>
<dbReference type="PROSITE" id="PS01124">
    <property type="entry name" value="HTH_ARAC_FAMILY_2"/>
    <property type="match status" value="1"/>
</dbReference>
<evidence type="ECO:0000313" key="8">
    <source>
        <dbReference type="Proteomes" id="UP000619244"/>
    </source>
</evidence>
<sequence>MTAAADTPVRRPAPATPRVSDPLAETVRLFGAHGSVGTRTDAGGDWGLWLDTCPGAAMHLITSGTVWLEVPQEPRRPLRTGDAVLLPPGTAHGLSSGEGVRMGSCDRAAASLARDRGGVVRLGSGPVSARFITVHYDLDPAVSQTPVSMPGAVLHVEAARSRKLDATIGLLCDELSHPEVGITAAVNSLVDLLLVQFVRVVGAGGSGPAASPWLTTVTDPVVRDALALMHRRPAYPWTTADLAAAVRVSRATLSRRFPAALGMSPGAYLTSWRMDVAAVRLRDTDDPIDVVAETVGYGSSHAFRRAFQRARGQSPLRYRTVSRMASE</sequence>
<dbReference type="GO" id="GO:0043565">
    <property type="term" value="F:sequence-specific DNA binding"/>
    <property type="evidence" value="ECO:0007669"/>
    <property type="project" value="InterPro"/>
</dbReference>
<reference evidence="7" key="2">
    <citation type="submission" date="2020-09" db="EMBL/GenBank/DDBJ databases">
        <authorList>
            <person name="Sun Q."/>
            <person name="Ohkuma M."/>
        </authorList>
    </citation>
    <scope>NUCLEOTIDE SEQUENCE</scope>
    <source>
        <strain evidence="7">JCM 4790</strain>
    </source>
</reference>
<dbReference type="SUPFAM" id="SSF51215">
    <property type="entry name" value="Regulatory protein AraC"/>
    <property type="match status" value="1"/>
</dbReference>
<evidence type="ECO:0000259" key="6">
    <source>
        <dbReference type="PROSITE" id="PS01124"/>
    </source>
</evidence>
<proteinExistence type="predicted"/>
<evidence type="ECO:0000256" key="3">
    <source>
        <dbReference type="ARBA" id="ARBA00023125"/>
    </source>
</evidence>
<dbReference type="InterPro" id="IPR050204">
    <property type="entry name" value="AraC_XylS_family_regulators"/>
</dbReference>
<evidence type="ECO:0000313" key="7">
    <source>
        <dbReference type="EMBL" id="GGY00738.1"/>
    </source>
</evidence>
<dbReference type="Gene3D" id="1.10.10.60">
    <property type="entry name" value="Homeodomain-like"/>
    <property type="match status" value="2"/>
</dbReference>
<keyword evidence="2" id="KW-0805">Transcription regulation</keyword>
<dbReference type="Proteomes" id="UP000619244">
    <property type="component" value="Unassembled WGS sequence"/>
</dbReference>
<dbReference type="InterPro" id="IPR037923">
    <property type="entry name" value="HTH-like"/>
</dbReference>
<dbReference type="RefSeq" id="WP_229919659.1">
    <property type="nucleotide sequence ID" value="NZ_BMVU01000044.1"/>
</dbReference>
<evidence type="ECO:0000256" key="2">
    <source>
        <dbReference type="ARBA" id="ARBA00023015"/>
    </source>
</evidence>
<keyword evidence="1" id="KW-0963">Cytoplasm</keyword>
<evidence type="ECO:0000256" key="4">
    <source>
        <dbReference type="ARBA" id="ARBA00023159"/>
    </source>
</evidence>
<dbReference type="Pfam" id="PF12852">
    <property type="entry name" value="Cupin_6"/>
    <property type="match status" value="1"/>
</dbReference>
<dbReference type="SUPFAM" id="SSF46689">
    <property type="entry name" value="Homeodomain-like"/>
    <property type="match status" value="2"/>
</dbReference>
<keyword evidence="5" id="KW-0804">Transcription</keyword>
<name>A0A918NVY5_9ACTN</name>
<dbReference type="InterPro" id="IPR018060">
    <property type="entry name" value="HTH_AraC"/>
</dbReference>
<reference evidence="7" key="1">
    <citation type="journal article" date="2014" name="Int. J. Syst. Evol. Microbiol.">
        <title>Complete genome sequence of Corynebacterium casei LMG S-19264T (=DSM 44701T), isolated from a smear-ripened cheese.</title>
        <authorList>
            <consortium name="US DOE Joint Genome Institute (JGI-PGF)"/>
            <person name="Walter F."/>
            <person name="Albersmeier A."/>
            <person name="Kalinowski J."/>
            <person name="Ruckert C."/>
        </authorList>
    </citation>
    <scope>NUCLEOTIDE SEQUENCE</scope>
    <source>
        <strain evidence="7">JCM 4790</strain>
    </source>
</reference>
<evidence type="ECO:0000256" key="1">
    <source>
        <dbReference type="ARBA" id="ARBA00022490"/>
    </source>
</evidence>
<dbReference type="InterPro" id="IPR009057">
    <property type="entry name" value="Homeodomain-like_sf"/>
</dbReference>
<dbReference type="GO" id="GO:0003700">
    <property type="term" value="F:DNA-binding transcription factor activity"/>
    <property type="evidence" value="ECO:0007669"/>
    <property type="project" value="InterPro"/>
</dbReference>
<dbReference type="InterPro" id="IPR018062">
    <property type="entry name" value="HTH_AraC-typ_CS"/>
</dbReference>
<dbReference type="AlphaFoldDB" id="A0A918NVY5"/>
<dbReference type="InterPro" id="IPR032783">
    <property type="entry name" value="AraC_lig"/>
</dbReference>
<dbReference type="SMART" id="SM00342">
    <property type="entry name" value="HTH_ARAC"/>
    <property type="match status" value="1"/>
</dbReference>
<evidence type="ECO:0000256" key="5">
    <source>
        <dbReference type="ARBA" id="ARBA00023163"/>
    </source>
</evidence>